<dbReference type="GO" id="GO:0030619">
    <property type="term" value="F:U1 snRNA binding"/>
    <property type="evidence" value="ECO:0007669"/>
    <property type="project" value="TreeGrafter"/>
</dbReference>
<dbReference type="PANTHER" id="PTHR11140:SF0">
    <property type="entry name" value="PRE-MRNA-PROCESSING-SPLICING FACTOR 8"/>
    <property type="match status" value="1"/>
</dbReference>
<reference evidence="2 3" key="1">
    <citation type="journal article" date="2019" name="Nat. Ecol. Evol.">
        <title>Megaphylogeny resolves global patterns of mushroom evolution.</title>
        <authorList>
            <person name="Varga T."/>
            <person name="Krizsan K."/>
            <person name="Foldi C."/>
            <person name="Dima B."/>
            <person name="Sanchez-Garcia M."/>
            <person name="Sanchez-Ramirez S."/>
            <person name="Szollosi G.J."/>
            <person name="Szarkandi J.G."/>
            <person name="Papp V."/>
            <person name="Albert L."/>
            <person name="Andreopoulos W."/>
            <person name="Angelini C."/>
            <person name="Antonin V."/>
            <person name="Barry K.W."/>
            <person name="Bougher N.L."/>
            <person name="Buchanan P."/>
            <person name="Buyck B."/>
            <person name="Bense V."/>
            <person name="Catcheside P."/>
            <person name="Chovatia M."/>
            <person name="Cooper J."/>
            <person name="Damon W."/>
            <person name="Desjardin D."/>
            <person name="Finy P."/>
            <person name="Geml J."/>
            <person name="Haridas S."/>
            <person name="Hughes K."/>
            <person name="Justo A."/>
            <person name="Karasinski D."/>
            <person name="Kautmanova I."/>
            <person name="Kiss B."/>
            <person name="Kocsube S."/>
            <person name="Kotiranta H."/>
            <person name="LaButti K.M."/>
            <person name="Lechner B.E."/>
            <person name="Liimatainen K."/>
            <person name="Lipzen A."/>
            <person name="Lukacs Z."/>
            <person name="Mihaltcheva S."/>
            <person name="Morgado L.N."/>
            <person name="Niskanen T."/>
            <person name="Noordeloos M.E."/>
            <person name="Ohm R.A."/>
            <person name="Ortiz-Santana B."/>
            <person name="Ovrebo C."/>
            <person name="Racz N."/>
            <person name="Riley R."/>
            <person name="Savchenko A."/>
            <person name="Shiryaev A."/>
            <person name="Soop K."/>
            <person name="Spirin V."/>
            <person name="Szebenyi C."/>
            <person name="Tomsovsky M."/>
            <person name="Tulloss R.E."/>
            <person name="Uehling J."/>
            <person name="Grigoriev I.V."/>
            <person name="Vagvolgyi C."/>
            <person name="Papp T."/>
            <person name="Martin F.M."/>
            <person name="Miettinen O."/>
            <person name="Hibbett D.S."/>
            <person name="Nagy L.G."/>
        </authorList>
    </citation>
    <scope>NUCLEOTIDE SEQUENCE [LARGE SCALE GENOMIC DNA]</scope>
    <source>
        <strain evidence="2 3">HHB13444</strain>
    </source>
</reference>
<dbReference type="InterPro" id="IPR012337">
    <property type="entry name" value="RNaseH-like_sf"/>
</dbReference>
<dbReference type="Proteomes" id="UP000308197">
    <property type="component" value="Unassembled WGS sequence"/>
</dbReference>
<proteinExistence type="predicted"/>
<name>A0A5C3PFD4_9APHY</name>
<dbReference type="GO" id="GO:0030623">
    <property type="term" value="F:U5 snRNA binding"/>
    <property type="evidence" value="ECO:0007669"/>
    <property type="project" value="TreeGrafter"/>
</dbReference>
<evidence type="ECO:0000256" key="1">
    <source>
        <dbReference type="SAM" id="MobiDB-lite"/>
    </source>
</evidence>
<dbReference type="InParanoid" id="A0A5C3PFD4"/>
<dbReference type="AlphaFoldDB" id="A0A5C3PFD4"/>
<dbReference type="GO" id="GO:0097157">
    <property type="term" value="F:pre-mRNA intronic binding"/>
    <property type="evidence" value="ECO:0007669"/>
    <property type="project" value="TreeGrafter"/>
</dbReference>
<dbReference type="PANTHER" id="PTHR11140">
    <property type="entry name" value="PRE-MRNA SPLICING FACTOR PRP8"/>
    <property type="match status" value="1"/>
</dbReference>
<dbReference type="GO" id="GO:0017070">
    <property type="term" value="F:U6 snRNA binding"/>
    <property type="evidence" value="ECO:0007669"/>
    <property type="project" value="TreeGrafter"/>
</dbReference>
<organism evidence="2 3">
    <name type="scientific">Polyporus arcularius HHB13444</name>
    <dbReference type="NCBI Taxonomy" id="1314778"/>
    <lineage>
        <taxon>Eukaryota</taxon>
        <taxon>Fungi</taxon>
        <taxon>Dikarya</taxon>
        <taxon>Basidiomycota</taxon>
        <taxon>Agaricomycotina</taxon>
        <taxon>Agaricomycetes</taxon>
        <taxon>Polyporales</taxon>
        <taxon>Polyporaceae</taxon>
        <taxon>Polyporus</taxon>
    </lineage>
</organism>
<dbReference type="SUPFAM" id="SSF53098">
    <property type="entry name" value="Ribonuclease H-like"/>
    <property type="match status" value="1"/>
</dbReference>
<gene>
    <name evidence="2" type="ORF">K466DRAFT_567120</name>
</gene>
<protein>
    <submittedName>
        <fullName evidence="2">Uncharacterized protein</fullName>
    </submittedName>
</protein>
<dbReference type="EMBL" id="ML211305">
    <property type="protein sequence ID" value="TFK84603.1"/>
    <property type="molecule type" value="Genomic_DNA"/>
</dbReference>
<feature type="non-terminal residue" evidence="2">
    <location>
        <position position="1"/>
    </location>
</feature>
<dbReference type="GO" id="GO:0030620">
    <property type="term" value="F:U2 snRNA binding"/>
    <property type="evidence" value="ECO:0007669"/>
    <property type="project" value="TreeGrafter"/>
</dbReference>
<dbReference type="InterPro" id="IPR027652">
    <property type="entry name" value="PRP8"/>
</dbReference>
<dbReference type="GO" id="GO:0005682">
    <property type="term" value="C:U5 snRNP"/>
    <property type="evidence" value="ECO:0007669"/>
    <property type="project" value="TreeGrafter"/>
</dbReference>
<dbReference type="GO" id="GO:0000244">
    <property type="term" value="P:spliceosomal tri-snRNP complex assembly"/>
    <property type="evidence" value="ECO:0007669"/>
    <property type="project" value="TreeGrafter"/>
</dbReference>
<dbReference type="STRING" id="1314778.A0A5C3PFD4"/>
<dbReference type="GO" id="GO:0071013">
    <property type="term" value="C:catalytic step 2 spliceosome"/>
    <property type="evidence" value="ECO:0007669"/>
    <property type="project" value="TreeGrafter"/>
</dbReference>
<evidence type="ECO:0000313" key="2">
    <source>
        <dbReference type="EMBL" id="TFK84603.1"/>
    </source>
</evidence>
<sequence>IRRASGELPARSVWDSRQGLAASESASVYLLRPGRYVSARTFPAPRSLHWGECFRAAKESRDLIQCYPSANPDPTNNNVIRYNNKCCWPRDCRMRLIKHDVNLGPAVFWNVKQSLPRSLTAIEWEDTSSVSNRRTTRSLSPTACIYTSDGDVEDDVSSMRSLQGRNNRTQVTTYRTMVLPAKQQPGEGGHGGGPDSSTRGEQHRAALSFLATSFSLAGGPRDTGLDQATGSRSTHVKIIAEYPWTPSLVSYRMPWNKLVCYVRYAKILPLKTRSDTYSAYTSQRSAYAQFRAMVENPASLLVRGMSNFVGPPYTAIFTCDLRATRSRDRTASPAGQRMPNLTSVSLTSISLPFRSFFCWTCCMPFQPAPFSGAPPHDARSSATASLNTMLWKFCLEA</sequence>
<feature type="region of interest" description="Disordered" evidence="1">
    <location>
        <begin position="181"/>
        <end position="201"/>
    </location>
</feature>
<accession>A0A5C3PFD4</accession>
<evidence type="ECO:0000313" key="3">
    <source>
        <dbReference type="Proteomes" id="UP000308197"/>
    </source>
</evidence>
<keyword evidence="3" id="KW-1185">Reference proteome</keyword>